<dbReference type="SUPFAM" id="SSF52540">
    <property type="entry name" value="P-loop containing nucleoside triphosphate hydrolases"/>
    <property type="match status" value="1"/>
</dbReference>
<dbReference type="GO" id="GO:0003723">
    <property type="term" value="F:RNA binding"/>
    <property type="evidence" value="ECO:0000318"/>
    <property type="project" value="GO_Central"/>
</dbReference>
<dbReference type="FunCoup" id="W5MW54">
    <property type="interactions" value="485"/>
</dbReference>
<proteinExistence type="inferred from homology"/>
<feature type="domain" description="DNA2/NAM7 helicase-like C-terminal" evidence="14">
    <location>
        <begin position="713"/>
        <end position="936"/>
    </location>
</feature>
<dbReference type="Pfam" id="PF21635">
    <property type="entry name" value="Mov-10_helical"/>
    <property type="match status" value="1"/>
</dbReference>
<dbReference type="CTD" id="566858"/>
<evidence type="ECO:0000259" key="14">
    <source>
        <dbReference type="Pfam" id="PF13087"/>
    </source>
</evidence>
<reference evidence="19" key="2">
    <citation type="submission" date="2025-08" db="UniProtKB">
        <authorList>
            <consortium name="Ensembl"/>
        </authorList>
    </citation>
    <scope>IDENTIFICATION</scope>
</reference>
<keyword evidence="5" id="KW-0547">Nucleotide-binding</keyword>
<dbReference type="GeneID" id="102685590"/>
<feature type="domain" description="Helicase MOV-10 Ig-like" evidence="16">
    <location>
        <begin position="134"/>
        <end position="259"/>
    </location>
</feature>
<feature type="domain" description="Helicase MOV-10-like beta-barrel" evidence="17">
    <location>
        <begin position="378"/>
        <end position="464"/>
    </location>
</feature>
<evidence type="ECO:0000259" key="18">
    <source>
        <dbReference type="Pfam" id="PF21635"/>
    </source>
</evidence>
<evidence type="ECO:0000256" key="6">
    <source>
        <dbReference type="ARBA" id="ARBA00022801"/>
    </source>
</evidence>
<reference evidence="19" key="3">
    <citation type="submission" date="2025-09" db="UniProtKB">
        <authorList>
            <consortium name="Ensembl"/>
        </authorList>
    </citation>
    <scope>IDENTIFICATION</scope>
</reference>
<dbReference type="Proteomes" id="UP000018468">
    <property type="component" value="Linkage group LG3"/>
</dbReference>
<keyword evidence="20" id="KW-1185">Reference proteome</keyword>
<dbReference type="GO" id="GO:0035194">
    <property type="term" value="P:regulatory ncRNA-mediated post-transcriptional gene silencing"/>
    <property type="evidence" value="ECO:0000318"/>
    <property type="project" value="GO_Central"/>
</dbReference>
<evidence type="ECO:0000256" key="4">
    <source>
        <dbReference type="ARBA" id="ARBA00022490"/>
    </source>
</evidence>
<evidence type="ECO:0000259" key="16">
    <source>
        <dbReference type="Pfam" id="PF21633"/>
    </source>
</evidence>
<feature type="domain" description="Helicase MOV-10 N-terminal" evidence="15">
    <location>
        <begin position="10"/>
        <end position="73"/>
    </location>
</feature>
<organism evidence="19 20">
    <name type="scientific">Lepisosteus oculatus</name>
    <name type="common">Spotted gar</name>
    <dbReference type="NCBI Taxonomy" id="7918"/>
    <lineage>
        <taxon>Eukaryota</taxon>
        <taxon>Metazoa</taxon>
        <taxon>Chordata</taxon>
        <taxon>Craniata</taxon>
        <taxon>Vertebrata</taxon>
        <taxon>Euteleostomi</taxon>
        <taxon>Actinopterygii</taxon>
        <taxon>Neopterygii</taxon>
        <taxon>Holostei</taxon>
        <taxon>Semionotiformes</taxon>
        <taxon>Lepisosteidae</taxon>
        <taxon>Lepisosteus</taxon>
    </lineage>
</organism>
<dbReference type="Bgee" id="ENSLOCG00000010292">
    <property type="expression patterns" value="Expressed in liver and 13 other cell types or tissues"/>
</dbReference>
<evidence type="ECO:0000256" key="7">
    <source>
        <dbReference type="ARBA" id="ARBA00022806"/>
    </source>
</evidence>
<evidence type="ECO:0000259" key="15">
    <source>
        <dbReference type="Pfam" id="PF21632"/>
    </source>
</evidence>
<dbReference type="OMA" id="NDWDQDQ"/>
<evidence type="ECO:0000256" key="12">
    <source>
        <dbReference type="ARBA" id="ARBA00056357"/>
    </source>
</evidence>
<dbReference type="Ensembl" id="ENSLOCT00000012637.1">
    <property type="protein sequence ID" value="ENSLOCP00000012613.1"/>
    <property type="gene ID" value="ENSLOCG00000010292.1"/>
</dbReference>
<reference evidence="20" key="1">
    <citation type="submission" date="2011-12" db="EMBL/GenBank/DDBJ databases">
        <title>The Draft Genome of Lepisosteus oculatus.</title>
        <authorList>
            <consortium name="The Broad Institute Genome Assembly &amp; Analysis Group"/>
            <consortium name="Computational R&amp;D Group"/>
            <consortium name="and Sequencing Platform"/>
            <person name="Di Palma F."/>
            <person name="Alfoldi J."/>
            <person name="Johnson J."/>
            <person name="Berlin A."/>
            <person name="Gnerre S."/>
            <person name="Jaffe D."/>
            <person name="MacCallum I."/>
            <person name="Young S."/>
            <person name="Walker B.J."/>
            <person name="Lander E.S."/>
            <person name="Lindblad-Toh K."/>
        </authorList>
    </citation>
    <scope>NUCLEOTIDE SEQUENCE [LARGE SCALE GENOMIC DNA]</scope>
</reference>
<evidence type="ECO:0000256" key="3">
    <source>
        <dbReference type="ARBA" id="ARBA00012552"/>
    </source>
</evidence>
<evidence type="ECO:0000256" key="9">
    <source>
        <dbReference type="ARBA" id="ARBA00022884"/>
    </source>
</evidence>
<evidence type="ECO:0000256" key="1">
    <source>
        <dbReference type="ARBA" id="ARBA00004201"/>
    </source>
</evidence>
<dbReference type="GO" id="GO:0000932">
    <property type="term" value="C:P-body"/>
    <property type="evidence" value="ECO:0007669"/>
    <property type="project" value="UniProtKB-SubCell"/>
</dbReference>
<dbReference type="KEGG" id="loc:102685590"/>
<keyword evidence="9" id="KW-0694">RNA-binding</keyword>
<sequence>MPTVRENMITGLDFMDFLEETNRSSKTDREELKGIYNSEFRNRNGERQPSFSRIVYALVKHRKAKLIRGQLCFNTQVRVFYGDQWSRPPQQPGAAPMPIPNGAPLGSSPASGLGQVPGRKKLARALLQLLKQNRSAFIADKAGIVITSDHESTDNKITFKVSPNEPYHLHFYIENKGEDPVQFTLYTPLHRMRFFSFVDEQRVTRACPLLLNPGDRYEIQVQCQVSHFGFFPVTVAFEFRPHGVANSKPFYIIRYLGAVANSSLAEQLGPSSPYRPYQRAIRRPVTIQVEEGVPPESNTVQQLKQVVFCAPYNYPSYLKNLARERLEDSDRLFPTDRNQLLSVRALLEPSLNFENYSKRFQLLLHLEEIQMEVDIKKYDMEVQTMTEDPQNKKLLILHVPGVAENRPSVLRGDHLLVSKSDDHVEPITKYKGYVYKVELERVKLGFSQKLLHMFIPNMKFDVSFTFNRMPLKLQHRAVEMANKNGLGKVLFPTASEAPDQNLPDLRARLFDQNLESNPEQYRAVQCIVAGVSKPAPFLVFGPPGTGKTVTIVEAIKQVHRLDPSSHVLACAPSNSASDLLCQRLIRHIDHHQVYRMYASSRDPNTLPIDLLNCCNWNPTRDCYVNPSKEELMKFRIIVTTVVTAGWLVSGGIPPGHFTHLFVDEAGHAVEPECIIGMAGLLDGHRGQLVLAGDPKQLGPILRSPLAITHGLGVSLLERLMTTNPLYQKNVNTGQYNGIFVTKLLRNYRSHPAILKIPNELFYDGELQVFADEILRSTYCNWEHLPEQGFPIIFHGVLGKDDREGNSPSFFNVAEMDIVIFYLKKLLPIRGKKGTTIISPKDIGIIAPYRKQVEKIKKAIYSVDQDLKNLNDIKELKVGSVEEFQGQERRVIIVSAVRSSLTYVKMDEDFSLGFLKNEKRFNVAMTRAKALLIVVGNPVILSKDPTWGRFLRYCTSERGYTGYDFSNDEGEDELMTRLASLDLSAESPVVSEESVVQQQLEPEWRSDM</sequence>
<dbReference type="GO" id="GO:0016787">
    <property type="term" value="F:hydrolase activity"/>
    <property type="evidence" value="ECO:0007669"/>
    <property type="project" value="UniProtKB-KW"/>
</dbReference>
<evidence type="ECO:0000313" key="20">
    <source>
        <dbReference type="Proteomes" id="UP000018468"/>
    </source>
</evidence>
<dbReference type="GO" id="GO:0005524">
    <property type="term" value="F:ATP binding"/>
    <property type="evidence" value="ECO:0007669"/>
    <property type="project" value="UniProtKB-KW"/>
</dbReference>
<evidence type="ECO:0000256" key="8">
    <source>
        <dbReference type="ARBA" id="ARBA00022840"/>
    </source>
</evidence>
<feature type="domain" description="DNA2/NAM7 helicase helicase" evidence="13">
    <location>
        <begin position="517"/>
        <end position="600"/>
    </location>
</feature>
<protein>
    <recommendedName>
        <fullName evidence="3">RNA helicase</fullName>
        <ecNumber evidence="3">3.6.4.13</ecNumber>
    </recommendedName>
</protein>
<evidence type="ECO:0000259" key="13">
    <source>
        <dbReference type="Pfam" id="PF13086"/>
    </source>
</evidence>
<dbReference type="GeneTree" id="ENSGT00940000156024"/>
<feature type="domain" description="DNA2/NAM7 helicase helicase" evidence="13">
    <location>
        <begin position="628"/>
        <end position="703"/>
    </location>
</feature>
<comment type="similarity">
    <text evidence="2">Belongs to the DNA2/NAM7 helicase family. SDE3 subfamily.</text>
</comment>
<accession>W5MW54</accession>
<dbReference type="InParanoid" id="W5MW54"/>
<keyword evidence="6" id="KW-0378">Hydrolase</keyword>
<dbReference type="GO" id="GO:0005829">
    <property type="term" value="C:cytosol"/>
    <property type="evidence" value="ECO:0000318"/>
    <property type="project" value="GO_Central"/>
</dbReference>
<dbReference type="PANTHER" id="PTHR45418">
    <property type="entry name" value="CANCER/TESTIS ANTIGEN 55"/>
    <property type="match status" value="1"/>
</dbReference>
<evidence type="ECO:0000256" key="10">
    <source>
        <dbReference type="ARBA" id="ARBA00023158"/>
    </source>
</evidence>
<dbReference type="InterPro" id="IPR049079">
    <property type="entry name" value="Mov-10_helical"/>
</dbReference>
<dbReference type="InterPro" id="IPR041677">
    <property type="entry name" value="DNA2/NAM7_AAA_11"/>
</dbReference>
<evidence type="ECO:0000256" key="2">
    <source>
        <dbReference type="ARBA" id="ARBA00005601"/>
    </source>
</evidence>
<dbReference type="GO" id="GO:0043186">
    <property type="term" value="C:P granule"/>
    <property type="evidence" value="ECO:0000318"/>
    <property type="project" value="GO_Central"/>
</dbReference>
<dbReference type="CDD" id="cd18038">
    <property type="entry name" value="DEXXQc_Helz-like"/>
    <property type="match status" value="1"/>
</dbReference>
<dbReference type="FunFam" id="3.40.50.300:FF:001941">
    <property type="entry name" value="Mov10 RISC complex RNA helicase"/>
    <property type="match status" value="1"/>
</dbReference>
<comment type="function">
    <text evidence="12">Probable RNA helicase. Required for RNA-mediated gene silencing by the RNA-induced silencing complex (RISC). Required for both miRNA-mediated translational repression and miRNA-mediated cleavage of complementary mRNAs by RISC.</text>
</comment>
<dbReference type="eggNOG" id="KOG1804">
    <property type="taxonomic scope" value="Eukaryota"/>
</dbReference>
<dbReference type="Pfam" id="PF21632">
    <property type="entry name" value="MOV-10_N"/>
    <property type="match status" value="1"/>
</dbReference>
<keyword evidence="7" id="KW-0347">Helicase</keyword>
<dbReference type="InterPro" id="IPR041679">
    <property type="entry name" value="DNA2/NAM7-like_C"/>
</dbReference>
<dbReference type="AlphaFoldDB" id="W5MW54"/>
<comment type="subcellular location">
    <subcellularLocation>
        <location evidence="1">Cytoplasm</location>
        <location evidence="1">P-body</location>
    </subcellularLocation>
</comment>
<dbReference type="FunFam" id="3.40.50.300:FF:000608">
    <property type="entry name" value="Mov10 RISC complex RNA helicase"/>
    <property type="match status" value="1"/>
</dbReference>
<evidence type="ECO:0000256" key="11">
    <source>
        <dbReference type="ARBA" id="ARBA00047984"/>
    </source>
</evidence>
<dbReference type="Pfam" id="PF21634">
    <property type="entry name" value="MOV-10_beta-barrel"/>
    <property type="match status" value="1"/>
</dbReference>
<name>W5MW54_LEPOC</name>
<dbReference type="InterPro" id="IPR027417">
    <property type="entry name" value="P-loop_NTPase"/>
</dbReference>
<evidence type="ECO:0000256" key="5">
    <source>
        <dbReference type="ARBA" id="ARBA00022741"/>
    </source>
</evidence>
<dbReference type="InterPro" id="IPR049077">
    <property type="entry name" value="MOV-10_Ig-like"/>
</dbReference>
<dbReference type="GO" id="GO:0032574">
    <property type="term" value="F:5'-3' RNA helicase activity"/>
    <property type="evidence" value="ECO:0007669"/>
    <property type="project" value="InterPro"/>
</dbReference>
<dbReference type="InterPro" id="IPR026122">
    <property type="entry name" value="MOV-10/SDE3_DEXXQ/H-box"/>
</dbReference>
<keyword evidence="10" id="KW-0943">RNA-mediated gene silencing</keyword>
<dbReference type="InterPro" id="IPR049075">
    <property type="entry name" value="MOV-10_N"/>
</dbReference>
<feature type="domain" description="Helicase MOV-10 helical" evidence="18">
    <location>
        <begin position="312"/>
        <end position="377"/>
    </location>
</feature>
<keyword evidence="4" id="KW-0963">Cytoplasm</keyword>
<dbReference type="InterPro" id="IPR047187">
    <property type="entry name" value="SF1_C_Upf1"/>
</dbReference>
<dbReference type="EC" id="3.6.4.13" evidence="3"/>
<dbReference type="PANTHER" id="PTHR45418:SF1">
    <property type="entry name" value="CANCER_TESTIS ANTIGEN 55"/>
    <property type="match status" value="1"/>
</dbReference>
<dbReference type="Pfam" id="PF21633">
    <property type="entry name" value="MOV-10_Ig-like"/>
    <property type="match status" value="1"/>
</dbReference>
<comment type="catalytic activity">
    <reaction evidence="11">
        <text>ATP + H2O = ADP + phosphate + H(+)</text>
        <dbReference type="Rhea" id="RHEA:13065"/>
        <dbReference type="ChEBI" id="CHEBI:15377"/>
        <dbReference type="ChEBI" id="CHEBI:15378"/>
        <dbReference type="ChEBI" id="CHEBI:30616"/>
        <dbReference type="ChEBI" id="CHEBI:43474"/>
        <dbReference type="ChEBI" id="CHEBI:456216"/>
        <dbReference type="EC" id="3.6.4.13"/>
    </reaction>
</comment>
<dbReference type="HOGENOM" id="CLU_001666_6_1_1"/>
<dbReference type="EMBL" id="AHAT01014313">
    <property type="status" value="NOT_ANNOTATED_CDS"/>
    <property type="molecule type" value="Genomic_DNA"/>
</dbReference>
<dbReference type="Gene3D" id="3.40.50.300">
    <property type="entry name" value="P-loop containing nucleotide triphosphate hydrolases"/>
    <property type="match status" value="2"/>
</dbReference>
<evidence type="ECO:0000259" key="17">
    <source>
        <dbReference type="Pfam" id="PF21634"/>
    </source>
</evidence>
<keyword evidence="8" id="KW-0067">ATP-binding</keyword>
<dbReference type="OrthoDB" id="6513042at2759"/>
<dbReference type="Pfam" id="PF13086">
    <property type="entry name" value="AAA_11"/>
    <property type="match status" value="2"/>
</dbReference>
<dbReference type="Pfam" id="PF13087">
    <property type="entry name" value="AAA_12"/>
    <property type="match status" value="1"/>
</dbReference>
<evidence type="ECO:0000313" key="19">
    <source>
        <dbReference type="Ensembl" id="ENSLOCP00000012613.1"/>
    </source>
</evidence>
<dbReference type="CDD" id="cd18808">
    <property type="entry name" value="SF1_C_Upf1"/>
    <property type="match status" value="1"/>
</dbReference>
<dbReference type="InterPro" id="IPR049080">
    <property type="entry name" value="MOV-10-like_beta-barrel"/>
</dbReference>
<dbReference type="STRING" id="7918.ENSLOCP00000012613"/>